<evidence type="ECO:0000256" key="10">
    <source>
        <dbReference type="HAMAP-Rule" id="MF_02019"/>
    </source>
</evidence>
<keyword evidence="1 10" id="KW-0963">Cytoplasm</keyword>
<keyword evidence="9 10" id="KW-0961">Cell wall biogenesis/degradation</keyword>
<dbReference type="InterPro" id="IPR036565">
    <property type="entry name" value="Mur-like_cat_sf"/>
</dbReference>
<keyword evidence="8 10" id="KW-0131">Cell cycle</keyword>
<dbReference type="PANTHER" id="PTHR43024:SF1">
    <property type="entry name" value="UDP-N-ACETYLMURAMOYL-TRIPEPTIDE--D-ALANYL-D-ALANINE LIGASE"/>
    <property type="match status" value="1"/>
</dbReference>
<evidence type="ECO:0000256" key="5">
    <source>
        <dbReference type="ARBA" id="ARBA00022840"/>
    </source>
</evidence>
<comment type="pathway">
    <text evidence="10 11">Cell wall biogenesis; peptidoglycan biosynthesis.</text>
</comment>
<dbReference type="SUPFAM" id="SSF63418">
    <property type="entry name" value="MurE/MurF N-terminal domain"/>
    <property type="match status" value="1"/>
</dbReference>
<evidence type="ECO:0000256" key="2">
    <source>
        <dbReference type="ARBA" id="ARBA00022598"/>
    </source>
</evidence>
<evidence type="ECO:0000313" key="16">
    <source>
        <dbReference type="Proteomes" id="UP001596189"/>
    </source>
</evidence>
<evidence type="ECO:0000256" key="1">
    <source>
        <dbReference type="ARBA" id="ARBA00022490"/>
    </source>
</evidence>
<sequence length="460" mass="47878">MIPLTLAELAAATGARLHGDPTTLVDGEVVTDARLCGPGSLYVARRGEHADGMDYVPQAVGRGAVAVLAERPADELGTLVVDDVQLAFGAIAHEVAQRVPGLRVVAITGSSGKTSTKDLLAQVLAEHGPTVATVESYNGEVGVPLTVCRVEPGTAHVVVEMGARGLGHIRYLTEIVRPDVAVVLNVGAAHVGEFGSVEVIARAKAELVQALTPDGVAVLNADDPRVRAMAGATAGRVVLVGRSEDAEVRAADVLLDDQARASFSLQRGAEAAPVRLALHGEHQVGNALAVAAVALELGMSLPDVAQALGRARPASRWRMEVTERPDGVRIVNDAYNANPDSMRAALKALASMGEGRRTWAVLGEMLELGDSTIDEHDRIGRLAVRLNVSRLVAVGPGARAIHTGATQEGSWGEESMHVPDVEAAYALLAEQLKPGDVVLLKSSRDAGLRHLGDRLAGVGA</sequence>
<keyword evidence="3 10" id="KW-0132">Cell division</keyword>
<evidence type="ECO:0000256" key="7">
    <source>
        <dbReference type="ARBA" id="ARBA00022984"/>
    </source>
</evidence>
<dbReference type="Pfam" id="PF08245">
    <property type="entry name" value="Mur_ligase_M"/>
    <property type="match status" value="1"/>
</dbReference>
<dbReference type="InterPro" id="IPR004101">
    <property type="entry name" value="Mur_ligase_C"/>
</dbReference>
<keyword evidence="4 10" id="KW-0547">Nucleotide-binding</keyword>
<dbReference type="PANTHER" id="PTHR43024">
    <property type="entry name" value="UDP-N-ACETYLMURAMOYL-TRIPEPTIDE--D-ALANYL-D-ALANINE LIGASE"/>
    <property type="match status" value="1"/>
</dbReference>
<evidence type="ECO:0000256" key="11">
    <source>
        <dbReference type="RuleBase" id="RU004136"/>
    </source>
</evidence>
<dbReference type="NCBIfam" id="TIGR01143">
    <property type="entry name" value="murF"/>
    <property type="match status" value="1"/>
</dbReference>
<keyword evidence="2 10" id="KW-0436">Ligase</keyword>
<dbReference type="InterPro" id="IPR005863">
    <property type="entry name" value="UDP-N-AcMur_synth"/>
</dbReference>
<feature type="domain" description="Mur ligase C-terminal" evidence="13">
    <location>
        <begin position="318"/>
        <end position="444"/>
    </location>
</feature>
<evidence type="ECO:0000256" key="8">
    <source>
        <dbReference type="ARBA" id="ARBA00023306"/>
    </source>
</evidence>
<feature type="domain" description="Mur ligase N-terminal catalytic" evidence="12">
    <location>
        <begin position="29"/>
        <end position="73"/>
    </location>
</feature>
<protein>
    <recommendedName>
        <fullName evidence="10 11">UDP-N-acetylmuramoyl-tripeptide--D-alanyl-D-alanine ligase</fullName>
        <ecNumber evidence="10 11">6.3.2.10</ecNumber>
    </recommendedName>
    <alternativeName>
        <fullName evidence="10">D-alanyl-D-alanine-adding enzyme</fullName>
    </alternativeName>
</protein>
<gene>
    <name evidence="10 15" type="primary">murF</name>
    <name evidence="15" type="ORF">ACFQDO_00565</name>
</gene>
<proteinExistence type="inferred from homology"/>
<keyword evidence="6 10" id="KW-0133">Cell shape</keyword>
<evidence type="ECO:0000259" key="13">
    <source>
        <dbReference type="Pfam" id="PF02875"/>
    </source>
</evidence>
<comment type="subcellular location">
    <subcellularLocation>
        <location evidence="10 11">Cytoplasm</location>
    </subcellularLocation>
</comment>
<dbReference type="InterPro" id="IPR000713">
    <property type="entry name" value="Mur_ligase_N"/>
</dbReference>
<evidence type="ECO:0000259" key="14">
    <source>
        <dbReference type="Pfam" id="PF08245"/>
    </source>
</evidence>
<dbReference type="RefSeq" id="WP_345716495.1">
    <property type="nucleotide sequence ID" value="NZ_BAABFP010000005.1"/>
</dbReference>
<keyword evidence="16" id="KW-1185">Reference proteome</keyword>
<accession>A0ABW1J9K4</accession>
<dbReference type="Pfam" id="PF02875">
    <property type="entry name" value="Mur_ligase_C"/>
    <property type="match status" value="1"/>
</dbReference>
<dbReference type="SUPFAM" id="SSF53244">
    <property type="entry name" value="MurD-like peptide ligases, peptide-binding domain"/>
    <property type="match status" value="1"/>
</dbReference>
<comment type="caution">
    <text evidence="15">The sequence shown here is derived from an EMBL/GenBank/DDBJ whole genome shotgun (WGS) entry which is preliminary data.</text>
</comment>
<dbReference type="InterPro" id="IPR035911">
    <property type="entry name" value="MurE/MurF_N"/>
</dbReference>
<feature type="binding site" evidence="10">
    <location>
        <begin position="109"/>
        <end position="115"/>
    </location>
    <ligand>
        <name>ATP</name>
        <dbReference type="ChEBI" id="CHEBI:30616"/>
    </ligand>
</feature>
<dbReference type="EC" id="6.3.2.10" evidence="10 11"/>
<name>A0ABW1J9K4_9ACTN</name>
<dbReference type="InterPro" id="IPR036615">
    <property type="entry name" value="Mur_ligase_C_dom_sf"/>
</dbReference>
<comment type="similarity">
    <text evidence="10">Belongs to the MurCDEF family. MurF subfamily.</text>
</comment>
<dbReference type="Proteomes" id="UP001596189">
    <property type="component" value="Unassembled WGS sequence"/>
</dbReference>
<reference evidence="16" key="1">
    <citation type="journal article" date="2019" name="Int. J. Syst. Evol. Microbiol.">
        <title>The Global Catalogue of Microorganisms (GCM) 10K type strain sequencing project: providing services to taxonomists for standard genome sequencing and annotation.</title>
        <authorList>
            <consortium name="The Broad Institute Genomics Platform"/>
            <consortium name="The Broad Institute Genome Sequencing Center for Infectious Disease"/>
            <person name="Wu L."/>
            <person name="Ma J."/>
        </authorList>
    </citation>
    <scope>NUCLEOTIDE SEQUENCE [LARGE SCALE GENOMIC DNA]</scope>
    <source>
        <strain evidence="16">KACC 14249</strain>
    </source>
</reference>
<feature type="domain" description="Mur ligase central" evidence="14">
    <location>
        <begin position="107"/>
        <end position="294"/>
    </location>
</feature>
<dbReference type="GO" id="GO:0047480">
    <property type="term" value="F:UDP-N-acetylmuramoyl-tripeptide-D-alanyl-D-alanine ligase activity"/>
    <property type="evidence" value="ECO:0007669"/>
    <property type="project" value="UniProtKB-EC"/>
</dbReference>
<dbReference type="InterPro" id="IPR013221">
    <property type="entry name" value="Mur_ligase_cen"/>
</dbReference>
<comment type="catalytic activity">
    <reaction evidence="10 11">
        <text>D-alanyl-D-alanine + UDP-N-acetyl-alpha-D-muramoyl-L-alanyl-gamma-D-glutamyl-meso-2,6-diaminopimelate + ATP = UDP-N-acetyl-alpha-D-muramoyl-L-alanyl-gamma-D-glutamyl-meso-2,6-diaminopimeloyl-D-alanyl-D-alanine + ADP + phosphate + H(+)</text>
        <dbReference type="Rhea" id="RHEA:28374"/>
        <dbReference type="ChEBI" id="CHEBI:15378"/>
        <dbReference type="ChEBI" id="CHEBI:30616"/>
        <dbReference type="ChEBI" id="CHEBI:43474"/>
        <dbReference type="ChEBI" id="CHEBI:57822"/>
        <dbReference type="ChEBI" id="CHEBI:61386"/>
        <dbReference type="ChEBI" id="CHEBI:83905"/>
        <dbReference type="ChEBI" id="CHEBI:456216"/>
        <dbReference type="EC" id="6.3.2.10"/>
    </reaction>
</comment>
<keyword evidence="7 10" id="KW-0573">Peptidoglycan synthesis</keyword>
<evidence type="ECO:0000256" key="3">
    <source>
        <dbReference type="ARBA" id="ARBA00022618"/>
    </source>
</evidence>
<evidence type="ECO:0000256" key="4">
    <source>
        <dbReference type="ARBA" id="ARBA00022741"/>
    </source>
</evidence>
<dbReference type="Gene3D" id="3.40.1390.10">
    <property type="entry name" value="MurE/MurF, N-terminal domain"/>
    <property type="match status" value="1"/>
</dbReference>
<dbReference type="Gene3D" id="3.90.190.20">
    <property type="entry name" value="Mur ligase, C-terminal domain"/>
    <property type="match status" value="1"/>
</dbReference>
<evidence type="ECO:0000313" key="15">
    <source>
        <dbReference type="EMBL" id="MFC6005610.1"/>
    </source>
</evidence>
<evidence type="ECO:0000256" key="6">
    <source>
        <dbReference type="ARBA" id="ARBA00022960"/>
    </source>
</evidence>
<dbReference type="EMBL" id="JBHSRD010000002">
    <property type="protein sequence ID" value="MFC6005610.1"/>
    <property type="molecule type" value="Genomic_DNA"/>
</dbReference>
<comment type="function">
    <text evidence="10 11">Involved in cell wall formation. Catalyzes the final step in the synthesis of UDP-N-acetylmuramoyl-pentapeptide, the precursor of murein.</text>
</comment>
<dbReference type="InterPro" id="IPR051046">
    <property type="entry name" value="MurCDEF_CellWall_CoF430Synth"/>
</dbReference>
<dbReference type="HAMAP" id="MF_02019">
    <property type="entry name" value="MurF"/>
    <property type="match status" value="1"/>
</dbReference>
<dbReference type="Gene3D" id="3.40.1190.10">
    <property type="entry name" value="Mur-like, catalytic domain"/>
    <property type="match status" value="1"/>
</dbReference>
<keyword evidence="5 10" id="KW-0067">ATP-binding</keyword>
<evidence type="ECO:0000256" key="9">
    <source>
        <dbReference type="ARBA" id="ARBA00023316"/>
    </source>
</evidence>
<dbReference type="Pfam" id="PF01225">
    <property type="entry name" value="Mur_ligase"/>
    <property type="match status" value="1"/>
</dbReference>
<organism evidence="15 16">
    <name type="scientific">Angustibacter luteus</name>
    <dbReference type="NCBI Taxonomy" id="658456"/>
    <lineage>
        <taxon>Bacteria</taxon>
        <taxon>Bacillati</taxon>
        <taxon>Actinomycetota</taxon>
        <taxon>Actinomycetes</taxon>
        <taxon>Kineosporiales</taxon>
        <taxon>Kineosporiaceae</taxon>
    </lineage>
</organism>
<evidence type="ECO:0000259" key="12">
    <source>
        <dbReference type="Pfam" id="PF01225"/>
    </source>
</evidence>
<dbReference type="SUPFAM" id="SSF53623">
    <property type="entry name" value="MurD-like peptide ligases, catalytic domain"/>
    <property type="match status" value="1"/>
</dbReference>